<dbReference type="EC" id="3.1.26.4" evidence="2"/>
<evidence type="ECO:0000313" key="6">
    <source>
        <dbReference type="Ensembl" id="ENSAOCP00000065432.1"/>
    </source>
</evidence>
<dbReference type="Gene3D" id="3.30.420.10">
    <property type="entry name" value="Ribonuclease H-like superfamily/Ribonuclease H"/>
    <property type="match status" value="1"/>
</dbReference>
<dbReference type="Pfam" id="PF00075">
    <property type="entry name" value="RNase_H"/>
    <property type="match status" value="1"/>
</dbReference>
<evidence type="ECO:0000313" key="7">
    <source>
        <dbReference type="Proteomes" id="UP001501940"/>
    </source>
</evidence>
<evidence type="ECO:0000259" key="5">
    <source>
        <dbReference type="PROSITE" id="PS50879"/>
    </source>
</evidence>
<evidence type="ECO:0000256" key="3">
    <source>
        <dbReference type="SAM" id="MobiDB-lite"/>
    </source>
</evidence>
<protein>
    <recommendedName>
        <fullName evidence="2">ribonuclease H</fullName>
        <ecNumber evidence="2">3.1.26.4</ecNumber>
    </recommendedName>
</protein>
<dbReference type="InterPro" id="IPR002156">
    <property type="entry name" value="RNaseH_domain"/>
</dbReference>
<dbReference type="AlphaFoldDB" id="A0AAQ5ZKW2"/>
<dbReference type="Ensembl" id="ENSAOCT00000085153.1">
    <property type="protein sequence ID" value="ENSAOCP00000065432.1"/>
    <property type="gene ID" value="ENSAOCG00000033851.1"/>
</dbReference>
<reference evidence="6" key="2">
    <citation type="submission" date="2025-08" db="UniProtKB">
        <authorList>
            <consortium name="Ensembl"/>
        </authorList>
    </citation>
    <scope>IDENTIFICATION</scope>
</reference>
<dbReference type="GeneTree" id="ENSGT00940000177818"/>
<sequence length="253" mass="28866">MDILQGLGATIYIDDVFIADDTEEEHLEKLQKIIEKLTAAGLKLNLKKCQFGQFQVNYLGFQVATDLGVSEGYREKLDQIRPPTSLKELQQILGLCNYVRDHEPYEWALYTDGSRKGPDSTAYWGFILKQGDKERYRQKGRTEGSAQAGEVTAVLEGLLEMEKRKVKRARIITDSSYCAQALNEDLAIWEENGFETAKGKTVAHRDLWKKIAELRMNMDLEVMHQKAHTKEGDHWKGNDEVDRFSAGSRPHCP</sequence>
<dbReference type="GO" id="GO:0004523">
    <property type="term" value="F:RNA-DNA hybrid ribonuclease activity"/>
    <property type="evidence" value="ECO:0007669"/>
    <property type="project" value="UniProtKB-EC"/>
</dbReference>
<organism evidence="6 7">
    <name type="scientific">Amphiprion ocellaris</name>
    <name type="common">Clown anemonefish</name>
    <dbReference type="NCBI Taxonomy" id="80972"/>
    <lineage>
        <taxon>Eukaryota</taxon>
        <taxon>Metazoa</taxon>
        <taxon>Chordata</taxon>
        <taxon>Craniata</taxon>
        <taxon>Vertebrata</taxon>
        <taxon>Euteleostomi</taxon>
        <taxon>Actinopterygii</taxon>
        <taxon>Neopterygii</taxon>
        <taxon>Teleostei</taxon>
        <taxon>Neoteleostei</taxon>
        <taxon>Acanthomorphata</taxon>
        <taxon>Ovalentaria</taxon>
        <taxon>Pomacentridae</taxon>
        <taxon>Amphiprion</taxon>
    </lineage>
</organism>
<reference evidence="6 7" key="1">
    <citation type="submission" date="2022-01" db="EMBL/GenBank/DDBJ databases">
        <title>A chromosome-scale genome assembly of the false clownfish, Amphiprion ocellaris.</title>
        <authorList>
            <person name="Ryu T."/>
        </authorList>
    </citation>
    <scope>NUCLEOTIDE SEQUENCE [LARGE SCALE GENOMIC DNA]</scope>
</reference>
<dbReference type="InterPro" id="IPR043128">
    <property type="entry name" value="Rev_trsase/Diguanyl_cyclase"/>
</dbReference>
<dbReference type="GO" id="GO:0003676">
    <property type="term" value="F:nucleic acid binding"/>
    <property type="evidence" value="ECO:0007669"/>
    <property type="project" value="InterPro"/>
</dbReference>
<dbReference type="InterPro" id="IPR043502">
    <property type="entry name" value="DNA/RNA_pol_sf"/>
</dbReference>
<dbReference type="Pfam" id="PF00078">
    <property type="entry name" value="RVT_1"/>
    <property type="match status" value="1"/>
</dbReference>
<dbReference type="Proteomes" id="UP001501940">
    <property type="component" value="Chromosome 9"/>
</dbReference>
<dbReference type="Gene3D" id="3.30.70.270">
    <property type="match status" value="1"/>
</dbReference>
<dbReference type="SUPFAM" id="SSF53098">
    <property type="entry name" value="Ribonuclease H-like"/>
    <property type="match status" value="1"/>
</dbReference>
<dbReference type="PANTHER" id="PTHR33064:SF37">
    <property type="entry name" value="RIBONUCLEASE H"/>
    <property type="match status" value="1"/>
</dbReference>
<name>A0AAQ5ZKW2_AMPOC</name>
<dbReference type="InterPro" id="IPR036397">
    <property type="entry name" value="RNaseH_sf"/>
</dbReference>
<dbReference type="InterPro" id="IPR000477">
    <property type="entry name" value="RT_dom"/>
</dbReference>
<feature type="domain" description="Reverse transcriptase" evidence="4">
    <location>
        <begin position="1"/>
        <end position="63"/>
    </location>
</feature>
<feature type="domain" description="RNase H type-1" evidence="5">
    <location>
        <begin position="103"/>
        <end position="250"/>
    </location>
</feature>
<evidence type="ECO:0000256" key="1">
    <source>
        <dbReference type="ARBA" id="ARBA00010879"/>
    </source>
</evidence>
<dbReference type="InterPro" id="IPR051320">
    <property type="entry name" value="Viral_Replic_Matur_Polypro"/>
</dbReference>
<reference evidence="6" key="3">
    <citation type="submission" date="2025-09" db="UniProtKB">
        <authorList>
            <consortium name="Ensembl"/>
        </authorList>
    </citation>
    <scope>IDENTIFICATION</scope>
</reference>
<dbReference type="PANTHER" id="PTHR33064">
    <property type="entry name" value="POL PROTEIN"/>
    <property type="match status" value="1"/>
</dbReference>
<proteinExistence type="inferred from homology"/>
<comment type="similarity">
    <text evidence="1">Belongs to the beta type-B retroviral polymerase family. HERV class-II K(HML-2) pol subfamily.</text>
</comment>
<dbReference type="PROSITE" id="PS50879">
    <property type="entry name" value="RNASE_H_1"/>
    <property type="match status" value="1"/>
</dbReference>
<accession>A0AAQ5ZKW2</accession>
<evidence type="ECO:0000259" key="4">
    <source>
        <dbReference type="PROSITE" id="PS50878"/>
    </source>
</evidence>
<feature type="compositionally biased region" description="Basic and acidic residues" evidence="3">
    <location>
        <begin position="228"/>
        <end position="243"/>
    </location>
</feature>
<feature type="region of interest" description="Disordered" evidence="3">
    <location>
        <begin position="228"/>
        <end position="253"/>
    </location>
</feature>
<dbReference type="SUPFAM" id="SSF56672">
    <property type="entry name" value="DNA/RNA polymerases"/>
    <property type="match status" value="1"/>
</dbReference>
<dbReference type="InterPro" id="IPR012337">
    <property type="entry name" value="RNaseH-like_sf"/>
</dbReference>
<dbReference type="GO" id="GO:0006259">
    <property type="term" value="P:DNA metabolic process"/>
    <property type="evidence" value="ECO:0007669"/>
    <property type="project" value="UniProtKB-ARBA"/>
</dbReference>
<keyword evidence="7" id="KW-1185">Reference proteome</keyword>
<dbReference type="PROSITE" id="PS50878">
    <property type="entry name" value="RT_POL"/>
    <property type="match status" value="1"/>
</dbReference>
<evidence type="ECO:0000256" key="2">
    <source>
        <dbReference type="ARBA" id="ARBA00012180"/>
    </source>
</evidence>